<dbReference type="InterPro" id="IPR000835">
    <property type="entry name" value="HTH_MarR-typ"/>
</dbReference>
<reference evidence="2 3" key="1">
    <citation type="submission" date="2017-07" db="EMBL/GenBank/DDBJ databases">
        <title>Phylogenetic study on the rhizospheric bacterium Ochrobactrum sp. A44.</title>
        <authorList>
            <person name="Krzyzanowska D.M."/>
            <person name="Ossowicki A."/>
            <person name="Rajewska M."/>
            <person name="Maciag T."/>
            <person name="Kaczynski Z."/>
            <person name="Czerwicka M."/>
            <person name="Jafra S."/>
        </authorList>
    </citation>
    <scope>NUCLEOTIDE SEQUENCE [LARGE SCALE GENOMIC DNA]</scope>
    <source>
        <strain evidence="2 3">A44</strain>
        <plasmid evidence="2 3">unnamed1</plasmid>
    </source>
</reference>
<dbReference type="EMBL" id="CP022605">
    <property type="protein sequence ID" value="ASV87781.1"/>
    <property type="molecule type" value="Genomic_DNA"/>
</dbReference>
<dbReference type="AlphaFoldDB" id="A0A248UN06"/>
<evidence type="ECO:0000313" key="2">
    <source>
        <dbReference type="EMBL" id="ASV87781.1"/>
    </source>
</evidence>
<proteinExistence type="predicted"/>
<dbReference type="SUPFAM" id="SSF46785">
    <property type="entry name" value="Winged helix' DNA-binding domain"/>
    <property type="match status" value="1"/>
</dbReference>
<dbReference type="GO" id="GO:0003700">
    <property type="term" value="F:DNA-binding transcription factor activity"/>
    <property type="evidence" value="ECO:0007669"/>
    <property type="project" value="InterPro"/>
</dbReference>
<organism evidence="2 3">
    <name type="scientific">Ochrobactrum quorumnocens</name>
    <dbReference type="NCBI Taxonomy" id="271865"/>
    <lineage>
        <taxon>Bacteria</taxon>
        <taxon>Pseudomonadati</taxon>
        <taxon>Pseudomonadota</taxon>
        <taxon>Alphaproteobacteria</taxon>
        <taxon>Hyphomicrobiales</taxon>
        <taxon>Brucellaceae</taxon>
        <taxon>Brucella/Ochrobactrum group</taxon>
        <taxon>Ochrobactrum</taxon>
    </lineage>
</organism>
<dbReference type="Proteomes" id="UP000215256">
    <property type="component" value="Plasmid unnamed1"/>
</dbReference>
<gene>
    <name evidence="2" type="ORF">CES85_2995</name>
</gene>
<protein>
    <submittedName>
        <fullName evidence="2">MarR family protein</fullName>
    </submittedName>
</protein>
<dbReference type="Pfam" id="PF12802">
    <property type="entry name" value="MarR_2"/>
    <property type="match status" value="1"/>
</dbReference>
<dbReference type="InterPro" id="IPR036390">
    <property type="entry name" value="WH_DNA-bd_sf"/>
</dbReference>
<sequence length="73" mass="7610">MRPIGLTSQQIIVLGVIAGQKTIGLSALADSVGIDQATATANLGPLMLRSLVHTTVDEEDRRVRVAALTAKGE</sequence>
<accession>A0A248UN06</accession>
<name>A0A248UN06_9HYPH</name>
<dbReference type="PROSITE" id="PS50995">
    <property type="entry name" value="HTH_MARR_2"/>
    <property type="match status" value="1"/>
</dbReference>
<dbReference type="InterPro" id="IPR036388">
    <property type="entry name" value="WH-like_DNA-bd_sf"/>
</dbReference>
<geneLocation type="plasmid" evidence="2 3">
    <name>unnamed1</name>
</geneLocation>
<evidence type="ECO:0000259" key="1">
    <source>
        <dbReference type="PROSITE" id="PS50995"/>
    </source>
</evidence>
<dbReference type="Gene3D" id="1.10.10.10">
    <property type="entry name" value="Winged helix-like DNA-binding domain superfamily/Winged helix DNA-binding domain"/>
    <property type="match status" value="1"/>
</dbReference>
<feature type="domain" description="HTH marR-type" evidence="1">
    <location>
        <begin position="1"/>
        <end position="73"/>
    </location>
</feature>
<dbReference type="KEGG" id="och:CES85_2995"/>
<keyword evidence="2" id="KW-0614">Plasmid</keyword>
<evidence type="ECO:0000313" key="3">
    <source>
        <dbReference type="Proteomes" id="UP000215256"/>
    </source>
</evidence>